<evidence type="ECO:0000256" key="1">
    <source>
        <dbReference type="ARBA" id="ARBA00004127"/>
    </source>
</evidence>
<feature type="transmembrane region" description="Helical" evidence="7">
    <location>
        <begin position="386"/>
        <end position="408"/>
    </location>
</feature>
<feature type="transmembrane region" description="Helical" evidence="7">
    <location>
        <begin position="250"/>
        <end position="273"/>
    </location>
</feature>
<evidence type="ECO:0000256" key="4">
    <source>
        <dbReference type="ARBA" id="ARBA00022989"/>
    </source>
</evidence>
<sequence>MAGLPPGQIRPSREGAGTTAAAAETTPLLGDRSGSSGNGSGNEEGDGEVTVLADEARGTRLALTLGTAYVGVFLGAVDGSIMATLSGPVASEFRSLSLLSWLATAYLVANAACQPLSGRLTDVFGRGPGLVFSNALFAAGNLICGLAGGERVMILGRVVAGVGGGGLMSISTFLASDLVPLRKRGVVQGIGNIAYGSGAMLGGVFGGLVNDTSAWGWRLAFLVQVPVSLVSAILVLLLVRVPPKLSNKSLVSRIDFTGALLIVSFLVLLLLGLNAGGNVVPWTHPLVLSTLPLSLAILAGLVWWESRARQPIIPVRLLAHRTVLAACVANLTCTMVIMMTVFYIPLYMQVLGHSATQAALRILGSPLGVSVASVGSGYLMKRTGRYVGLGVGVVLLLAAGVVALTFLGERSHPWLPFAGMALVGAGYGGMLTVTLLACIAAVDHSQQAVITSATYAFRSVGATVGITAASAVYQNVLLVGLRRRFGHLPGAAEEIARIRDDLAELGRLPDGWRDGVVASFMEAFRGVWLTALAMAIVGLVSISLMRQHKLHSNLARQGD</sequence>
<feature type="transmembrane region" description="Helical" evidence="7">
    <location>
        <begin position="61"/>
        <end position="86"/>
    </location>
</feature>
<evidence type="ECO:0000256" key="7">
    <source>
        <dbReference type="SAM" id="Phobius"/>
    </source>
</evidence>
<evidence type="ECO:0000256" key="2">
    <source>
        <dbReference type="ARBA" id="ARBA00022448"/>
    </source>
</evidence>
<dbReference type="GO" id="GO:0015174">
    <property type="term" value="F:basic amino acid transmembrane transporter activity"/>
    <property type="evidence" value="ECO:0007669"/>
    <property type="project" value="TreeGrafter"/>
</dbReference>
<feature type="region of interest" description="Disordered" evidence="6">
    <location>
        <begin position="1"/>
        <end position="47"/>
    </location>
</feature>
<evidence type="ECO:0000313" key="9">
    <source>
        <dbReference type="EMBL" id="KAK1766164.1"/>
    </source>
</evidence>
<feature type="transmembrane region" description="Helical" evidence="7">
    <location>
        <begin position="215"/>
        <end position="238"/>
    </location>
</feature>
<feature type="transmembrane region" description="Helical" evidence="7">
    <location>
        <begin position="98"/>
        <end position="117"/>
    </location>
</feature>
<dbReference type="GO" id="GO:0012505">
    <property type="term" value="C:endomembrane system"/>
    <property type="evidence" value="ECO:0007669"/>
    <property type="project" value="UniProtKB-SubCell"/>
</dbReference>
<comment type="caution">
    <text evidence="9">The sequence shown here is derived from an EMBL/GenBank/DDBJ whole genome shotgun (WGS) entry which is preliminary data.</text>
</comment>
<keyword evidence="2" id="KW-0813">Transport</keyword>
<reference evidence="9" key="1">
    <citation type="submission" date="2023-06" db="EMBL/GenBank/DDBJ databases">
        <title>Genome-scale phylogeny and comparative genomics of the fungal order Sordariales.</title>
        <authorList>
            <consortium name="Lawrence Berkeley National Laboratory"/>
            <person name="Hensen N."/>
            <person name="Bonometti L."/>
            <person name="Westerberg I."/>
            <person name="Brannstrom I.O."/>
            <person name="Guillou S."/>
            <person name="Cros-Aarteil S."/>
            <person name="Calhoun S."/>
            <person name="Haridas S."/>
            <person name="Kuo A."/>
            <person name="Mondo S."/>
            <person name="Pangilinan J."/>
            <person name="Riley R."/>
            <person name="Labutti K."/>
            <person name="Andreopoulos B."/>
            <person name="Lipzen A."/>
            <person name="Chen C."/>
            <person name="Yanf M."/>
            <person name="Daum C."/>
            <person name="Ng V."/>
            <person name="Clum A."/>
            <person name="Steindorff A."/>
            <person name="Ohm R."/>
            <person name="Martin F."/>
            <person name="Silar P."/>
            <person name="Natvig D."/>
            <person name="Lalanne C."/>
            <person name="Gautier V."/>
            <person name="Ament-Velasquez S.L."/>
            <person name="Kruys A."/>
            <person name="Hutchinson M.I."/>
            <person name="Powell A.J."/>
            <person name="Barry K."/>
            <person name="Miller A.N."/>
            <person name="Grigoriev I.V."/>
            <person name="Debuchy R."/>
            <person name="Gladieux P."/>
            <person name="Thoren M.H."/>
            <person name="Johannesson H."/>
        </authorList>
    </citation>
    <scope>NUCLEOTIDE SEQUENCE</scope>
    <source>
        <strain evidence="9">8032-3</strain>
    </source>
</reference>
<dbReference type="Proteomes" id="UP001244011">
    <property type="component" value="Unassembled WGS sequence"/>
</dbReference>
<accession>A0AAJ0BX80</accession>
<dbReference type="EMBL" id="MU839012">
    <property type="protein sequence ID" value="KAK1766164.1"/>
    <property type="molecule type" value="Genomic_DNA"/>
</dbReference>
<organism evidence="9 10">
    <name type="scientific">Phialemonium atrogriseum</name>
    <dbReference type="NCBI Taxonomy" id="1093897"/>
    <lineage>
        <taxon>Eukaryota</taxon>
        <taxon>Fungi</taxon>
        <taxon>Dikarya</taxon>
        <taxon>Ascomycota</taxon>
        <taxon>Pezizomycotina</taxon>
        <taxon>Sordariomycetes</taxon>
        <taxon>Sordariomycetidae</taxon>
        <taxon>Cephalothecales</taxon>
        <taxon>Cephalothecaceae</taxon>
        <taxon>Phialemonium</taxon>
    </lineage>
</organism>
<feature type="compositionally biased region" description="Low complexity" evidence="6">
    <location>
        <begin position="14"/>
        <end position="35"/>
    </location>
</feature>
<dbReference type="InterPro" id="IPR036259">
    <property type="entry name" value="MFS_trans_sf"/>
</dbReference>
<dbReference type="GeneID" id="85314759"/>
<dbReference type="SUPFAM" id="SSF103473">
    <property type="entry name" value="MFS general substrate transporter"/>
    <property type="match status" value="1"/>
</dbReference>
<dbReference type="PROSITE" id="PS50850">
    <property type="entry name" value="MFS"/>
    <property type="match status" value="1"/>
</dbReference>
<dbReference type="RefSeq" id="XP_060282377.1">
    <property type="nucleotide sequence ID" value="XM_060431572.1"/>
</dbReference>
<gene>
    <name evidence="9" type="ORF">QBC33DRAFT_589154</name>
</gene>
<keyword evidence="4 7" id="KW-1133">Transmembrane helix</keyword>
<dbReference type="AlphaFoldDB" id="A0AAJ0BX80"/>
<feature type="domain" description="Major facilitator superfamily (MFS) profile" evidence="8">
    <location>
        <begin position="64"/>
        <end position="550"/>
    </location>
</feature>
<proteinExistence type="predicted"/>
<feature type="transmembrane region" description="Helical" evidence="7">
    <location>
        <begin position="414"/>
        <end position="443"/>
    </location>
</feature>
<dbReference type="InterPro" id="IPR011701">
    <property type="entry name" value="MFS"/>
</dbReference>
<dbReference type="Gene3D" id="1.20.1250.20">
    <property type="entry name" value="MFS general substrate transporter like domains"/>
    <property type="match status" value="1"/>
</dbReference>
<dbReference type="Pfam" id="PF07690">
    <property type="entry name" value="MFS_1"/>
    <property type="match status" value="1"/>
</dbReference>
<feature type="transmembrane region" description="Helical" evidence="7">
    <location>
        <begin position="526"/>
        <end position="545"/>
    </location>
</feature>
<keyword evidence="3 7" id="KW-0812">Transmembrane</keyword>
<feature type="transmembrane region" description="Helical" evidence="7">
    <location>
        <begin position="324"/>
        <end position="346"/>
    </location>
</feature>
<comment type="subcellular location">
    <subcellularLocation>
        <location evidence="1">Endomembrane system</location>
        <topology evidence="1">Multi-pass membrane protein</topology>
    </subcellularLocation>
</comment>
<keyword evidence="5 7" id="KW-0472">Membrane</keyword>
<feature type="transmembrane region" description="Helical" evidence="7">
    <location>
        <begin position="186"/>
        <end position="209"/>
    </location>
</feature>
<evidence type="ECO:0000313" key="10">
    <source>
        <dbReference type="Proteomes" id="UP001244011"/>
    </source>
</evidence>
<evidence type="ECO:0000256" key="5">
    <source>
        <dbReference type="ARBA" id="ARBA00023136"/>
    </source>
</evidence>
<name>A0AAJ0BX80_9PEZI</name>
<dbReference type="PANTHER" id="PTHR23501">
    <property type="entry name" value="MAJOR FACILITATOR SUPERFAMILY"/>
    <property type="match status" value="1"/>
</dbReference>
<evidence type="ECO:0000256" key="3">
    <source>
        <dbReference type="ARBA" id="ARBA00022692"/>
    </source>
</evidence>
<dbReference type="GO" id="GO:0000329">
    <property type="term" value="C:fungal-type vacuole membrane"/>
    <property type="evidence" value="ECO:0007669"/>
    <property type="project" value="TreeGrafter"/>
</dbReference>
<feature type="transmembrane region" description="Helical" evidence="7">
    <location>
        <begin position="285"/>
        <end position="304"/>
    </location>
</feature>
<keyword evidence="10" id="KW-1185">Reference proteome</keyword>
<feature type="transmembrane region" description="Helical" evidence="7">
    <location>
        <begin position="129"/>
        <end position="148"/>
    </location>
</feature>
<dbReference type="PANTHER" id="PTHR23501:SF191">
    <property type="entry name" value="VACUOLAR BASIC AMINO ACID TRANSPORTER 4"/>
    <property type="match status" value="1"/>
</dbReference>
<evidence type="ECO:0000256" key="6">
    <source>
        <dbReference type="SAM" id="MobiDB-lite"/>
    </source>
</evidence>
<feature type="transmembrane region" description="Helical" evidence="7">
    <location>
        <begin position="154"/>
        <end position="174"/>
    </location>
</feature>
<feature type="transmembrane region" description="Helical" evidence="7">
    <location>
        <begin position="358"/>
        <end position="379"/>
    </location>
</feature>
<evidence type="ECO:0000259" key="8">
    <source>
        <dbReference type="PROSITE" id="PS50850"/>
    </source>
</evidence>
<dbReference type="InterPro" id="IPR020846">
    <property type="entry name" value="MFS_dom"/>
</dbReference>
<protein>
    <submittedName>
        <fullName evidence="9">Major facilitator superfamily domain-containing protein</fullName>
    </submittedName>
</protein>
<feature type="transmembrane region" description="Helical" evidence="7">
    <location>
        <begin position="455"/>
        <end position="473"/>
    </location>
</feature>